<keyword evidence="1" id="KW-0472">Membrane</keyword>
<reference evidence="4" key="1">
    <citation type="submission" date="2016-10" db="EMBL/GenBank/DDBJ databases">
        <authorList>
            <person name="Varghese N."/>
            <person name="Submissions S."/>
        </authorList>
    </citation>
    <scope>NUCLEOTIDE SEQUENCE [LARGE SCALE GENOMIC DNA]</scope>
    <source>
        <strain evidence="4">JCM 14963</strain>
    </source>
</reference>
<evidence type="ECO:0000313" key="3">
    <source>
        <dbReference type="EMBL" id="SDS61022.1"/>
    </source>
</evidence>
<feature type="transmembrane region" description="Helical" evidence="1">
    <location>
        <begin position="149"/>
        <end position="171"/>
    </location>
</feature>
<dbReference type="Pfam" id="PF06181">
    <property type="entry name" value="Urate_ox_N"/>
    <property type="match status" value="1"/>
</dbReference>
<dbReference type="AlphaFoldDB" id="A0A1H1TLG4"/>
<feature type="transmembrane region" description="Helical" evidence="1">
    <location>
        <begin position="115"/>
        <end position="137"/>
    </location>
</feature>
<dbReference type="InterPro" id="IPR010389">
    <property type="entry name" value="Urate_ox_N"/>
</dbReference>
<feature type="transmembrane region" description="Helical" evidence="1">
    <location>
        <begin position="177"/>
        <end position="197"/>
    </location>
</feature>
<dbReference type="SUPFAM" id="SSF46626">
    <property type="entry name" value="Cytochrome c"/>
    <property type="match status" value="1"/>
</dbReference>
<dbReference type="OrthoDB" id="9787495at2"/>
<feature type="transmembrane region" description="Helical" evidence="1">
    <location>
        <begin position="255"/>
        <end position="274"/>
    </location>
</feature>
<feature type="transmembrane region" description="Helical" evidence="1">
    <location>
        <begin position="84"/>
        <end position="103"/>
    </location>
</feature>
<feature type="transmembrane region" description="Helical" evidence="1">
    <location>
        <begin position="232"/>
        <end position="249"/>
    </location>
</feature>
<accession>A0A1H1TLG4</accession>
<feature type="domain" description="Urate oxidase N-terminal" evidence="2">
    <location>
        <begin position="3"/>
        <end position="302"/>
    </location>
</feature>
<dbReference type="STRING" id="472181.SAMN05216271_2299"/>
<proteinExistence type="predicted"/>
<dbReference type="RefSeq" id="WP_092286753.1">
    <property type="nucleotide sequence ID" value="NZ_LT629763.1"/>
</dbReference>
<dbReference type="EMBL" id="LT629763">
    <property type="protein sequence ID" value="SDS61022.1"/>
    <property type="molecule type" value="Genomic_DNA"/>
</dbReference>
<dbReference type="GO" id="GO:0009055">
    <property type="term" value="F:electron transfer activity"/>
    <property type="evidence" value="ECO:0007669"/>
    <property type="project" value="InterPro"/>
</dbReference>
<name>A0A1H1TLG4_9GAMM</name>
<dbReference type="Proteomes" id="UP000243413">
    <property type="component" value="Chromosome I"/>
</dbReference>
<dbReference type="GO" id="GO:0020037">
    <property type="term" value="F:heme binding"/>
    <property type="evidence" value="ECO:0007669"/>
    <property type="project" value="InterPro"/>
</dbReference>
<keyword evidence="1" id="KW-1133">Transmembrane helix</keyword>
<sequence>MHAYLAEWLSLIIRWFHVIAGVAWIGASFYFIWLDNNLREPPEWKKQKGIKGDLWAIHGGGFYEVAKYHVGPEKMPTELHWFKWEAYSTLMSGLALLFAVYYFGNPGYLVDPSKLELSTFGAIAIGMGTLLGVMAIYEALIRSPLAKHGLAFGVVLFLILVGVSWGMFQVFAGRGAFIHVGAVIGTIMVANVFLGIVPAQRALVSAVEEGRKPDDHVVMLAQRAMVRSRHNNYLTLPVIFIMISNHYPMFYGHEYGWAVLAAIGAITAYARHFFNLRHQHITKPSILVISALATLLLIWAMAPSAPEAPAPAVDSQGEPVAVTPVADAEVQQLLATHCIACHAAQPSSPAFQAPPAGITLENLQQLKQHSAKVQQAAVNTQYMPLGNMTGITPEERSLLGQWLRENP</sequence>
<organism evidence="3 4">
    <name type="scientific">Halopseudomonas sabulinigri</name>
    <dbReference type="NCBI Taxonomy" id="472181"/>
    <lineage>
        <taxon>Bacteria</taxon>
        <taxon>Pseudomonadati</taxon>
        <taxon>Pseudomonadota</taxon>
        <taxon>Gammaproteobacteria</taxon>
        <taxon>Pseudomonadales</taxon>
        <taxon>Pseudomonadaceae</taxon>
        <taxon>Halopseudomonas</taxon>
    </lineage>
</organism>
<evidence type="ECO:0000256" key="1">
    <source>
        <dbReference type="SAM" id="Phobius"/>
    </source>
</evidence>
<feature type="transmembrane region" description="Helical" evidence="1">
    <location>
        <begin position="12"/>
        <end position="33"/>
    </location>
</feature>
<evidence type="ECO:0000313" key="4">
    <source>
        <dbReference type="Proteomes" id="UP000243413"/>
    </source>
</evidence>
<gene>
    <name evidence="3" type="ORF">SAMN05216271_2299</name>
</gene>
<evidence type="ECO:0000259" key="2">
    <source>
        <dbReference type="Pfam" id="PF06181"/>
    </source>
</evidence>
<keyword evidence="1" id="KW-0812">Transmembrane</keyword>
<feature type="transmembrane region" description="Helical" evidence="1">
    <location>
        <begin position="286"/>
        <end position="302"/>
    </location>
</feature>
<protein>
    <submittedName>
        <fullName evidence="3">Uncharacterized membrane protein</fullName>
    </submittedName>
</protein>
<dbReference type="InterPro" id="IPR036909">
    <property type="entry name" value="Cyt_c-like_dom_sf"/>
</dbReference>